<feature type="domain" description="Wntless GOLD" evidence="12">
    <location>
        <begin position="91"/>
        <end position="266"/>
    </location>
</feature>
<keyword evidence="13" id="KW-1185">Reference proteome</keyword>
<keyword evidence="5 10" id="KW-0812">Transmembrane</keyword>
<organism evidence="13 14">
    <name type="scientific">Hydra vulgaris</name>
    <name type="common">Hydra</name>
    <name type="synonym">Hydra attenuata</name>
    <dbReference type="NCBI Taxonomy" id="6087"/>
    <lineage>
        <taxon>Eukaryota</taxon>
        <taxon>Metazoa</taxon>
        <taxon>Cnidaria</taxon>
        <taxon>Hydrozoa</taxon>
        <taxon>Hydroidolina</taxon>
        <taxon>Anthoathecata</taxon>
        <taxon>Aplanulata</taxon>
        <taxon>Hydridae</taxon>
        <taxon>Hydra</taxon>
    </lineage>
</organism>
<feature type="region of interest" description="Disordered" evidence="9">
    <location>
        <begin position="562"/>
        <end position="582"/>
    </location>
</feature>
<dbReference type="GeneID" id="100192249"/>
<evidence type="ECO:0000256" key="2">
    <source>
        <dbReference type="ARBA" id="ARBA00008148"/>
    </source>
</evidence>
<accession>A0ABM4C7I8</accession>
<keyword evidence="7" id="KW-0333">Golgi apparatus</keyword>
<evidence type="ECO:0000313" key="14">
    <source>
        <dbReference type="RefSeq" id="XP_065657577.1"/>
    </source>
</evidence>
<reference evidence="14" key="1">
    <citation type="submission" date="2025-08" db="UniProtKB">
        <authorList>
            <consortium name="RefSeq"/>
        </authorList>
    </citation>
    <scope>IDENTIFICATION</scope>
</reference>
<dbReference type="PANTHER" id="PTHR13449:SF2">
    <property type="entry name" value="PROTEIN WNTLESS HOMOLOG"/>
    <property type="match status" value="1"/>
</dbReference>
<dbReference type="RefSeq" id="XP_065657577.1">
    <property type="nucleotide sequence ID" value="XM_065801505.1"/>
</dbReference>
<evidence type="ECO:0000256" key="6">
    <source>
        <dbReference type="ARBA" id="ARBA00022989"/>
    </source>
</evidence>
<evidence type="ECO:0000256" key="7">
    <source>
        <dbReference type="ARBA" id="ARBA00023034"/>
    </source>
</evidence>
<keyword evidence="6 10" id="KW-1133">Transmembrane helix</keyword>
<evidence type="ECO:0000256" key="8">
    <source>
        <dbReference type="ARBA" id="ARBA00023136"/>
    </source>
</evidence>
<feature type="transmembrane region" description="Helical" evidence="10">
    <location>
        <begin position="417"/>
        <end position="441"/>
    </location>
</feature>
<evidence type="ECO:0000256" key="4">
    <source>
        <dbReference type="ARBA" id="ARBA00022687"/>
    </source>
</evidence>
<keyword evidence="4" id="KW-0879">Wnt signaling pathway</keyword>
<proteinExistence type="inferred from homology"/>
<gene>
    <name evidence="14" type="primary">LOC100192249</name>
</gene>
<feature type="transmembrane region" description="Helical" evidence="10">
    <location>
        <begin position="372"/>
        <end position="392"/>
    </location>
</feature>
<dbReference type="Proteomes" id="UP001652625">
    <property type="component" value="Chromosome 07"/>
</dbReference>
<evidence type="ECO:0000259" key="12">
    <source>
        <dbReference type="Pfam" id="PF21883"/>
    </source>
</evidence>
<feature type="transmembrane region" description="Helical" evidence="10">
    <location>
        <begin position="304"/>
        <end position="324"/>
    </location>
</feature>
<feature type="transmembrane region" description="Helical" evidence="10">
    <location>
        <begin position="474"/>
        <end position="495"/>
    </location>
</feature>
<dbReference type="InterPro" id="IPR047843">
    <property type="entry name" value="WLS-like_TM"/>
</dbReference>
<name>A0ABM4C7I8_HYDVU</name>
<dbReference type="PANTHER" id="PTHR13449">
    <property type="entry name" value="INTEGRAL MEMBRANE PROTEIN GPR177"/>
    <property type="match status" value="1"/>
</dbReference>
<comment type="similarity">
    <text evidence="2">Belongs to the wntless family.</text>
</comment>
<feature type="transmembrane region" description="Helical" evidence="10">
    <location>
        <begin position="270"/>
        <end position="292"/>
    </location>
</feature>
<dbReference type="InterPro" id="IPR009551">
    <property type="entry name" value="Wntless"/>
</dbReference>
<evidence type="ECO:0000256" key="1">
    <source>
        <dbReference type="ARBA" id="ARBA00004653"/>
    </source>
</evidence>
<protein>
    <submittedName>
        <fullName evidence="14">Protein wntless homolog isoform X2</fullName>
    </submittedName>
</protein>
<feature type="transmembrane region" description="Helical" evidence="10">
    <location>
        <begin position="515"/>
        <end position="536"/>
    </location>
</feature>
<dbReference type="Pfam" id="PF21883">
    <property type="entry name" value="WLS_GOLD"/>
    <property type="match status" value="1"/>
</dbReference>
<feature type="transmembrane region" description="Helical" evidence="10">
    <location>
        <begin position="344"/>
        <end position="360"/>
    </location>
</feature>
<evidence type="ECO:0000256" key="9">
    <source>
        <dbReference type="SAM" id="MobiDB-lite"/>
    </source>
</evidence>
<evidence type="ECO:0000259" key="11">
    <source>
        <dbReference type="Pfam" id="PF06664"/>
    </source>
</evidence>
<keyword evidence="3" id="KW-0217">Developmental protein</keyword>
<evidence type="ECO:0000256" key="3">
    <source>
        <dbReference type="ARBA" id="ARBA00022473"/>
    </source>
</evidence>
<dbReference type="InterPro" id="IPR053936">
    <property type="entry name" value="WLS_GOLD"/>
</dbReference>
<evidence type="ECO:0000313" key="13">
    <source>
        <dbReference type="Proteomes" id="UP001652625"/>
    </source>
</evidence>
<feature type="transmembrane region" description="Helical" evidence="10">
    <location>
        <begin position="14"/>
        <end position="34"/>
    </location>
</feature>
<sequence length="582" mass="67069">MSQTLLESLSKKKLFLFSAFLLIGISGFFILGGIKGADPATANIHIANLFKTNNLKQYNFANPQDWVWYRVNNPAENDKQGYTEEDFIHILHSGNKSQRITPENLVLATKIPHPGRNRVMHKAFQFMLVVMSVQMNFLSSNVDVATYNPKQIIDCTLEFSAKVGYNDSEEGTDIEKWTELYRVENQRRPLKCTFVRLGPQLEGHYRHGDHLDGYYTCDDQHLFELGSVAHKHYIVNIIFPATQNNMHCLASQDNFFNGVHLTEIHQNGGYTISLFVAKTVMFPFIVAAFLFFHLRIQRENRKRVLLEKAIVVLNISTLVLLLPIDWLTLVADLPFMLLVSDLRQGLFYAALLIFWTLFAGEHIMDQKKRNDIFAYKIEIGCICCGCLSLLIFDLVERGTQLVNPFHTIWKKDIGETIARIFIGVAGAASVFYFLFFMRLLWLVHRNINIMKTALPAMQEHRRFFYENRIYRFRVLLWATLVIVASTVSCFIVDQLNETAWKFEEHSLNDYVLVSSALHFGMFGMWSGYVFAVTIFYSPSGRSTEKEIKVQYRHSEQLLASGDVDASLNDSDEDEIQFRHPKT</sequence>
<comment type="subcellular location">
    <subcellularLocation>
        <location evidence="1">Golgi apparatus membrane</location>
        <topology evidence="1">Multi-pass membrane protein</topology>
    </subcellularLocation>
</comment>
<keyword evidence="8 10" id="KW-0472">Membrane</keyword>
<evidence type="ECO:0000256" key="5">
    <source>
        <dbReference type="ARBA" id="ARBA00022692"/>
    </source>
</evidence>
<feature type="domain" description="Wntless-like transmembrane" evidence="11">
    <location>
        <begin position="267"/>
        <end position="539"/>
    </location>
</feature>
<dbReference type="Pfam" id="PF06664">
    <property type="entry name" value="WLS-like_TM"/>
    <property type="match status" value="1"/>
</dbReference>
<evidence type="ECO:0000256" key="10">
    <source>
        <dbReference type="SAM" id="Phobius"/>
    </source>
</evidence>